<sequence>MRGYGFFWAVIVAVAAVVVDGEVKDFLLTFSDEGKILPHLVDVWTLPDGNFAGVSRGIAGSRPPKSRCTYFVQGRDTLRALVKNRIRWNGCERVATSEEGGFVAKGYESGGLDPIEEYAKAFPQQKDEFKDFAGGLITRYSSTGSSLWYAPFVHHQDDSVGDVVVLRDGSVVSDDYLPVKYSADGKPLFEMPAVIPRNYDVPRGGGILEVENESVIIAVNDSENRVAVAKYNIRGEKVWLRYLSRGCRAARNLRPALSTAGNYYIGCTTGYSEISPGGGKVKAGAYRIYTLSPEGVHLLERTVQTSGDETLQSIVAEEDGGLLLVGSSDSPKGGDKMAEGTGSWFVKVSENGLVEWDFVSPYGDCARRSSRGYLTHTYLGTSIHELVTADFREPKDIETGQDVNPGDTIAIQVVKNKFYIAVANGVKADSNTTDISAQWMVVSAIPEQAASSGSEGSIVLPARKPAWSPQLGSPTLRRGVEKYGYLRLAWQERIEAKIRKSAASKMKVSRIRSGYPSMGSEVVIRDSFQNKLWETTPKYSEIVAERETFPLQGFRDRFVFQVLPEEGTSFEGGPIIDKGLVILKAKAGMYLVASGTSLETNRIFAIATPWQATHFEVTITTNGYTILTPVNTKGNAGCLMVSAKGQVEAEGSRKKTSRCELMLIPV</sequence>
<protein>
    <submittedName>
        <fullName evidence="2">Uncharacterized protein</fullName>
    </submittedName>
</protein>
<evidence type="ECO:0000256" key="1">
    <source>
        <dbReference type="SAM" id="SignalP"/>
    </source>
</evidence>
<gene>
    <name evidence="2" type="ORF">NDN08_002147</name>
</gene>
<comment type="caution">
    <text evidence="2">The sequence shown here is derived from an EMBL/GenBank/DDBJ whole genome shotgun (WGS) entry which is preliminary data.</text>
</comment>
<dbReference type="AlphaFoldDB" id="A0AAV8UVT6"/>
<proteinExistence type="predicted"/>
<organism evidence="2 3">
    <name type="scientific">Rhodosorus marinus</name>
    <dbReference type="NCBI Taxonomy" id="101924"/>
    <lineage>
        <taxon>Eukaryota</taxon>
        <taxon>Rhodophyta</taxon>
        <taxon>Stylonematophyceae</taxon>
        <taxon>Stylonematales</taxon>
        <taxon>Stylonemataceae</taxon>
        <taxon>Rhodosorus</taxon>
    </lineage>
</organism>
<evidence type="ECO:0000313" key="2">
    <source>
        <dbReference type="EMBL" id="KAJ8905641.1"/>
    </source>
</evidence>
<feature type="chain" id="PRO_5043742838" evidence="1">
    <location>
        <begin position="22"/>
        <end position="666"/>
    </location>
</feature>
<accession>A0AAV8UVT6</accession>
<dbReference type="EMBL" id="JAMWBK010000004">
    <property type="protein sequence ID" value="KAJ8905641.1"/>
    <property type="molecule type" value="Genomic_DNA"/>
</dbReference>
<reference evidence="2 3" key="1">
    <citation type="journal article" date="2023" name="Nat. Commun.">
        <title>Origin of minicircular mitochondrial genomes in red algae.</title>
        <authorList>
            <person name="Lee Y."/>
            <person name="Cho C.H."/>
            <person name="Lee Y.M."/>
            <person name="Park S.I."/>
            <person name="Yang J.H."/>
            <person name="West J.A."/>
            <person name="Bhattacharya D."/>
            <person name="Yoon H.S."/>
        </authorList>
    </citation>
    <scope>NUCLEOTIDE SEQUENCE [LARGE SCALE GENOMIC DNA]</scope>
    <source>
        <strain evidence="2 3">CCMP1338</strain>
        <tissue evidence="2">Whole cell</tissue>
    </source>
</reference>
<keyword evidence="3" id="KW-1185">Reference proteome</keyword>
<keyword evidence="1" id="KW-0732">Signal</keyword>
<dbReference type="Proteomes" id="UP001157974">
    <property type="component" value="Unassembled WGS sequence"/>
</dbReference>
<name>A0AAV8UVT6_9RHOD</name>
<evidence type="ECO:0000313" key="3">
    <source>
        <dbReference type="Proteomes" id="UP001157974"/>
    </source>
</evidence>
<feature type="signal peptide" evidence="1">
    <location>
        <begin position="1"/>
        <end position="21"/>
    </location>
</feature>